<dbReference type="EMBL" id="CP035282">
    <property type="protein sequence ID" value="QAT62637.1"/>
    <property type="molecule type" value="Genomic_DNA"/>
</dbReference>
<dbReference type="Proteomes" id="UP000287969">
    <property type="component" value="Chromosome"/>
</dbReference>
<organism evidence="2 3">
    <name type="scientific">Acidilutibacter cellobiosedens</name>
    <dbReference type="NCBI Taxonomy" id="2507161"/>
    <lineage>
        <taxon>Bacteria</taxon>
        <taxon>Bacillati</taxon>
        <taxon>Bacillota</taxon>
        <taxon>Tissierellia</taxon>
        <taxon>Tissierellales</taxon>
        <taxon>Acidilutibacteraceae</taxon>
        <taxon>Acidilutibacter</taxon>
    </lineage>
</organism>
<evidence type="ECO:0000313" key="2">
    <source>
        <dbReference type="EMBL" id="QAT62637.1"/>
    </source>
</evidence>
<dbReference type="GO" id="GO:0010181">
    <property type="term" value="F:FMN binding"/>
    <property type="evidence" value="ECO:0007669"/>
    <property type="project" value="TreeGrafter"/>
</dbReference>
<dbReference type="Gene3D" id="3.40.50.360">
    <property type="match status" value="1"/>
</dbReference>
<dbReference type="InterPro" id="IPR029039">
    <property type="entry name" value="Flavoprotein-like_sf"/>
</dbReference>
<dbReference type="RefSeq" id="WP_071140238.1">
    <property type="nucleotide sequence ID" value="NZ_CP035282.1"/>
</dbReference>
<dbReference type="PANTHER" id="PTHR30543">
    <property type="entry name" value="CHROMATE REDUCTASE"/>
    <property type="match status" value="1"/>
</dbReference>
<dbReference type="SUPFAM" id="SSF52218">
    <property type="entry name" value="Flavoproteins"/>
    <property type="match status" value="1"/>
</dbReference>
<keyword evidence="3" id="KW-1185">Reference proteome</keyword>
<dbReference type="Pfam" id="PF03358">
    <property type="entry name" value="FMN_red"/>
    <property type="match status" value="1"/>
</dbReference>
<proteinExistence type="predicted"/>
<dbReference type="InterPro" id="IPR005025">
    <property type="entry name" value="FMN_Rdtase-like_dom"/>
</dbReference>
<dbReference type="OrthoDB" id="9806724at2"/>
<name>A0A410QF61_9FIRM</name>
<protein>
    <submittedName>
        <fullName evidence="2">NAD(P)H-dependent oxidoreductase</fullName>
    </submittedName>
</protein>
<feature type="domain" description="NADPH-dependent FMN reductase-like" evidence="1">
    <location>
        <begin position="1"/>
        <end position="146"/>
    </location>
</feature>
<sequence length="181" mass="20497">MNIVAIVGSLRKDSYNRKIAEFMKNRYKEKMDIEILNIGNLPLFSEDIEDDPPTVVKEFKNQIKSSEGILFVTPEYNHSIPGALKNALDWCSRVDRVMKDKPTFIVGASNGNVGTARCQAHLRQVLNSGGISAIDLPGNQILIANVQDHFDKEGNFIDERTIKYLDRVVDNYIKWAEKLKS</sequence>
<evidence type="ECO:0000259" key="1">
    <source>
        <dbReference type="Pfam" id="PF03358"/>
    </source>
</evidence>
<gene>
    <name evidence="2" type="ORF">EQM13_14225</name>
</gene>
<dbReference type="KEGG" id="spoa:EQM13_14225"/>
<dbReference type="GO" id="GO:0005829">
    <property type="term" value="C:cytosol"/>
    <property type="evidence" value="ECO:0007669"/>
    <property type="project" value="TreeGrafter"/>
</dbReference>
<dbReference type="AlphaFoldDB" id="A0A410QF61"/>
<dbReference type="PANTHER" id="PTHR30543:SF21">
    <property type="entry name" value="NAD(P)H-DEPENDENT FMN REDUCTASE LOT6"/>
    <property type="match status" value="1"/>
</dbReference>
<accession>A0A410QF61</accession>
<dbReference type="InterPro" id="IPR050712">
    <property type="entry name" value="NAD(P)H-dep_reductase"/>
</dbReference>
<dbReference type="GO" id="GO:0016491">
    <property type="term" value="F:oxidoreductase activity"/>
    <property type="evidence" value="ECO:0007669"/>
    <property type="project" value="InterPro"/>
</dbReference>
<reference evidence="3" key="1">
    <citation type="submission" date="2019-01" db="EMBL/GenBank/DDBJ databases">
        <title>Draft genomes of a novel of Sporanaerobacter strains.</title>
        <authorList>
            <person name="Ma S."/>
        </authorList>
    </citation>
    <scope>NUCLEOTIDE SEQUENCE [LARGE SCALE GENOMIC DNA]</scope>
    <source>
        <strain evidence="3">NJN-17</strain>
    </source>
</reference>
<evidence type="ECO:0000313" key="3">
    <source>
        <dbReference type="Proteomes" id="UP000287969"/>
    </source>
</evidence>